<dbReference type="Gene3D" id="1.20.1250.20">
    <property type="entry name" value="MFS general substrate transporter like domains"/>
    <property type="match status" value="1"/>
</dbReference>
<dbReference type="GO" id="GO:0005886">
    <property type="term" value="C:plasma membrane"/>
    <property type="evidence" value="ECO:0007669"/>
    <property type="project" value="UniProtKB-SubCell"/>
</dbReference>
<reference evidence="8 9" key="1">
    <citation type="submission" date="2020-10" db="EMBL/GenBank/DDBJ databases">
        <title>Ca. Dormibacterota MAGs.</title>
        <authorList>
            <person name="Montgomery K."/>
        </authorList>
    </citation>
    <scope>NUCLEOTIDE SEQUENCE [LARGE SCALE GENOMIC DNA]</scope>
    <source>
        <strain evidence="8">Mitchell_Peninsula_5</strain>
    </source>
</reference>
<keyword evidence="3 6" id="KW-0812">Transmembrane</keyword>
<dbReference type="Pfam" id="PF07690">
    <property type="entry name" value="MFS_1"/>
    <property type="match status" value="1"/>
</dbReference>
<dbReference type="EMBL" id="JAEKNN010000005">
    <property type="protein sequence ID" value="MBJ7607950.1"/>
    <property type="molecule type" value="Genomic_DNA"/>
</dbReference>
<dbReference type="InterPro" id="IPR011701">
    <property type="entry name" value="MFS"/>
</dbReference>
<feature type="transmembrane region" description="Helical" evidence="6">
    <location>
        <begin position="380"/>
        <end position="400"/>
    </location>
</feature>
<dbReference type="GO" id="GO:0022857">
    <property type="term" value="F:transmembrane transporter activity"/>
    <property type="evidence" value="ECO:0007669"/>
    <property type="project" value="InterPro"/>
</dbReference>
<dbReference type="PANTHER" id="PTHR23513:SF6">
    <property type="entry name" value="MAJOR FACILITATOR SUPERFAMILY ASSOCIATED DOMAIN-CONTAINING PROTEIN"/>
    <property type="match status" value="1"/>
</dbReference>
<evidence type="ECO:0000256" key="1">
    <source>
        <dbReference type="ARBA" id="ARBA00004651"/>
    </source>
</evidence>
<name>A0A934KLD9_9BACT</name>
<evidence type="ECO:0000259" key="7">
    <source>
        <dbReference type="PROSITE" id="PS50850"/>
    </source>
</evidence>
<comment type="subcellular location">
    <subcellularLocation>
        <location evidence="1">Cell membrane</location>
        <topology evidence="1">Multi-pass membrane protein</topology>
    </subcellularLocation>
</comment>
<dbReference type="PROSITE" id="PS50850">
    <property type="entry name" value="MFS"/>
    <property type="match status" value="1"/>
</dbReference>
<evidence type="ECO:0000313" key="9">
    <source>
        <dbReference type="Proteomes" id="UP000614410"/>
    </source>
</evidence>
<keyword evidence="4 6" id="KW-1133">Transmembrane helix</keyword>
<dbReference type="AlphaFoldDB" id="A0A934KLD9"/>
<accession>A0A934KLD9</accession>
<dbReference type="InterPro" id="IPR036259">
    <property type="entry name" value="MFS_trans_sf"/>
</dbReference>
<keyword evidence="2" id="KW-1003">Cell membrane</keyword>
<dbReference type="SUPFAM" id="SSF103473">
    <property type="entry name" value="MFS general substrate transporter"/>
    <property type="match status" value="1"/>
</dbReference>
<feature type="transmembrane region" description="Helical" evidence="6">
    <location>
        <begin position="104"/>
        <end position="132"/>
    </location>
</feature>
<evidence type="ECO:0000256" key="2">
    <source>
        <dbReference type="ARBA" id="ARBA00022475"/>
    </source>
</evidence>
<evidence type="ECO:0000313" key="8">
    <source>
        <dbReference type="EMBL" id="MBJ7607950.1"/>
    </source>
</evidence>
<feature type="domain" description="Major facilitator superfamily (MFS) profile" evidence="7">
    <location>
        <begin position="1"/>
        <end position="402"/>
    </location>
</feature>
<proteinExistence type="predicted"/>
<evidence type="ECO:0000256" key="3">
    <source>
        <dbReference type="ARBA" id="ARBA00022692"/>
    </source>
</evidence>
<comment type="caution">
    <text evidence="8">The sequence shown here is derived from an EMBL/GenBank/DDBJ whole genome shotgun (WGS) entry which is preliminary data.</text>
</comment>
<evidence type="ECO:0000256" key="4">
    <source>
        <dbReference type="ARBA" id="ARBA00022989"/>
    </source>
</evidence>
<feature type="transmembrane region" description="Helical" evidence="6">
    <location>
        <begin position="355"/>
        <end position="374"/>
    </location>
</feature>
<organism evidence="8 9">
    <name type="scientific">Candidatus Amunia macphersoniae</name>
    <dbReference type="NCBI Taxonomy" id="3127014"/>
    <lineage>
        <taxon>Bacteria</taxon>
        <taxon>Bacillati</taxon>
        <taxon>Candidatus Dormiibacterota</taxon>
        <taxon>Candidatus Dormibacteria</taxon>
        <taxon>Candidatus Aeolococcales</taxon>
        <taxon>Candidatus Aeolococcaceae</taxon>
        <taxon>Candidatus Amunia</taxon>
    </lineage>
</organism>
<protein>
    <submittedName>
        <fullName evidence="8">MFS transporter</fullName>
    </submittedName>
</protein>
<gene>
    <name evidence="8" type="ORF">JF887_00760</name>
</gene>
<dbReference type="CDD" id="cd06173">
    <property type="entry name" value="MFS_MefA_like"/>
    <property type="match status" value="1"/>
</dbReference>
<feature type="transmembrane region" description="Helical" evidence="6">
    <location>
        <begin position="259"/>
        <end position="280"/>
    </location>
</feature>
<feature type="transmembrane region" description="Helical" evidence="6">
    <location>
        <begin position="225"/>
        <end position="247"/>
    </location>
</feature>
<evidence type="ECO:0000256" key="6">
    <source>
        <dbReference type="SAM" id="Phobius"/>
    </source>
</evidence>
<evidence type="ECO:0000256" key="5">
    <source>
        <dbReference type="ARBA" id="ARBA00023136"/>
    </source>
</evidence>
<keyword evidence="5 6" id="KW-0472">Membrane</keyword>
<dbReference type="Proteomes" id="UP000614410">
    <property type="component" value="Unassembled WGS sequence"/>
</dbReference>
<dbReference type="InterPro" id="IPR020846">
    <property type="entry name" value="MFS_dom"/>
</dbReference>
<dbReference type="PANTHER" id="PTHR23513">
    <property type="entry name" value="INTEGRAL MEMBRANE EFFLUX PROTEIN-RELATED"/>
    <property type="match status" value="1"/>
</dbReference>
<sequence length="421" mass="44163">MSRAVWRQRDFSLLWGGQTVSEIGSQVTVLALPTLAIFSFHAGPAAIGLLVACERIPFPVLALPAGAIVDRVRKRPLMVTCSLARMAILAAIPALAGLDQLQLWHLFAAAVAMGVFTVFFDLAYLAYVPVLVRRDQLLEANSRLEVTWSAGALVGPGVGGVLVQAVGGARAVLVDAASFLLSAMSVLAIRHREPELATAHRHHLAREVGEGLRHVFGNPVLRAQLLCLTAAGVFAHAYEAPLFLFAYGRLHLSPGLLGAILAFGGLGSMLGSTVAGRVIARAGVGRTMALTDAVSIGLSGAIPLAVFVPAVALLFPLFLVIGAVSTAGNIAQMTLRQSLSPARLQGRMSAVFRSFFWGAWPLGNLLGGVLAASLGAVTTLWLTAALGVVASLSIVLTPLWRVREFPAPAVIAPGLPETRRL</sequence>
<feature type="transmembrane region" description="Helical" evidence="6">
    <location>
        <begin position="77"/>
        <end position="98"/>
    </location>
</feature>